<protein>
    <submittedName>
        <fullName evidence="2">Uncharacterized protein</fullName>
    </submittedName>
</protein>
<name>A0ABQ3XHW6_9ACTN</name>
<reference evidence="2 3" key="1">
    <citation type="submission" date="2021-01" db="EMBL/GenBank/DDBJ databases">
        <title>Whole genome shotgun sequence of Actinoplanes couchii NBRC 106145.</title>
        <authorList>
            <person name="Komaki H."/>
            <person name="Tamura T."/>
        </authorList>
    </citation>
    <scope>NUCLEOTIDE SEQUENCE [LARGE SCALE GENOMIC DNA]</scope>
    <source>
        <strain evidence="2 3">NBRC 106145</strain>
    </source>
</reference>
<dbReference type="Proteomes" id="UP000612282">
    <property type="component" value="Unassembled WGS sequence"/>
</dbReference>
<feature type="region of interest" description="Disordered" evidence="1">
    <location>
        <begin position="139"/>
        <end position="182"/>
    </location>
</feature>
<dbReference type="EMBL" id="BOMG01000080">
    <property type="protein sequence ID" value="GID58005.1"/>
    <property type="molecule type" value="Genomic_DNA"/>
</dbReference>
<evidence type="ECO:0000313" key="2">
    <source>
        <dbReference type="EMBL" id="GID58005.1"/>
    </source>
</evidence>
<sequence>MNRSDGTDIHRFPVPQWMVAACAEARAIDRLRRIAGHFGWLPGLRAALLPAAPAEPVFADPAGLLAEERIRVRCGGGWHLVAVRGGRLELLDHTGAAPDPAAGCLRARQAWEGGDGRVPKGLRFYRRDLFQQLNHDPPAVAVPVHHRPGRRRGTSRRTGAPIPRRRRTVGRPGPQAGDRLPPERLIHSRMLRRGEVVAQRSTRPG</sequence>
<dbReference type="PROSITE" id="PS51257">
    <property type="entry name" value="PROKAR_LIPOPROTEIN"/>
    <property type="match status" value="1"/>
</dbReference>
<organism evidence="2 3">
    <name type="scientific">Actinoplanes couchii</name>
    <dbReference type="NCBI Taxonomy" id="403638"/>
    <lineage>
        <taxon>Bacteria</taxon>
        <taxon>Bacillati</taxon>
        <taxon>Actinomycetota</taxon>
        <taxon>Actinomycetes</taxon>
        <taxon>Micromonosporales</taxon>
        <taxon>Micromonosporaceae</taxon>
        <taxon>Actinoplanes</taxon>
    </lineage>
</organism>
<evidence type="ECO:0000256" key="1">
    <source>
        <dbReference type="SAM" id="MobiDB-lite"/>
    </source>
</evidence>
<keyword evidence="3" id="KW-1185">Reference proteome</keyword>
<evidence type="ECO:0000313" key="3">
    <source>
        <dbReference type="Proteomes" id="UP000612282"/>
    </source>
</evidence>
<feature type="compositionally biased region" description="Basic residues" evidence="1">
    <location>
        <begin position="144"/>
        <end position="155"/>
    </location>
</feature>
<gene>
    <name evidence="2" type="ORF">Aco03nite_064090</name>
</gene>
<accession>A0ABQ3XHW6</accession>
<comment type="caution">
    <text evidence="2">The sequence shown here is derived from an EMBL/GenBank/DDBJ whole genome shotgun (WGS) entry which is preliminary data.</text>
</comment>
<proteinExistence type="predicted"/>